<sequence length="130" mass="14840">MSGKQQDPPPLQFPTLETFVSGLIAVIYELPTDRSQTITWCPKWWLHDGAVFRLTALWQAWENMHVNEGPQAAAKWLTFYADPIMDRLLRQDGPFASCTSDRGHEPERPHQDAKLPCTPPPEGLFTPREL</sequence>
<dbReference type="RefSeq" id="WP_210580121.1">
    <property type="nucleotide sequence ID" value="NZ_LK995500.1"/>
</dbReference>
<evidence type="ECO:0008006" key="3">
    <source>
        <dbReference type="Google" id="ProtNLM"/>
    </source>
</evidence>
<organism evidence="2">
    <name type="scientific">Actinomyces succiniciruminis</name>
    <dbReference type="NCBI Taxonomy" id="1522002"/>
    <lineage>
        <taxon>Bacteria</taxon>
        <taxon>Bacillati</taxon>
        <taxon>Actinomycetota</taxon>
        <taxon>Actinomycetes</taxon>
        <taxon>Actinomycetales</taxon>
        <taxon>Actinomycetaceae</taxon>
        <taxon>Actinomyces</taxon>
    </lineage>
</organism>
<reference evidence="2" key="1">
    <citation type="submission" date="2014-07" db="EMBL/GenBank/DDBJ databases">
        <authorList>
            <person name="Zhang J.E."/>
            <person name="Yang H."/>
            <person name="Guo J."/>
            <person name="Deng Z."/>
            <person name="Luo H."/>
            <person name="Luo M."/>
            <person name="Zhao B."/>
        </authorList>
    </citation>
    <scope>NUCLEOTIDE SEQUENCE</scope>
    <source>
        <strain evidence="2">AM4</strain>
    </source>
</reference>
<proteinExistence type="predicted"/>
<dbReference type="AlphaFoldDB" id="A0A1L7RJX2"/>
<accession>A0A1L7RJX2</accession>
<evidence type="ECO:0000313" key="2">
    <source>
        <dbReference type="EMBL" id="CED91299.1"/>
    </source>
</evidence>
<feature type="region of interest" description="Disordered" evidence="1">
    <location>
        <begin position="95"/>
        <end position="130"/>
    </location>
</feature>
<dbReference type="Pfam" id="PF16259">
    <property type="entry name" value="DUF4913"/>
    <property type="match status" value="1"/>
</dbReference>
<evidence type="ECO:0000256" key="1">
    <source>
        <dbReference type="SAM" id="MobiDB-lite"/>
    </source>
</evidence>
<gene>
    <name evidence="2" type="ORF">AAM4_1467</name>
</gene>
<dbReference type="InterPro" id="IPR032584">
    <property type="entry name" value="DUF4913"/>
</dbReference>
<protein>
    <recommendedName>
        <fullName evidence="3">DUF4913 domain-containing protein</fullName>
    </recommendedName>
</protein>
<name>A0A1L7RJX2_9ACTO</name>
<dbReference type="EMBL" id="LK995500">
    <property type="protein sequence ID" value="CED91299.1"/>
    <property type="molecule type" value="Genomic_DNA"/>
</dbReference>
<feature type="compositionally biased region" description="Basic and acidic residues" evidence="1">
    <location>
        <begin position="101"/>
        <end position="113"/>
    </location>
</feature>